<dbReference type="EMBL" id="FOQD01000014">
    <property type="protein sequence ID" value="SFJ02245.1"/>
    <property type="molecule type" value="Genomic_DNA"/>
</dbReference>
<evidence type="ECO:0000313" key="3">
    <source>
        <dbReference type="EMBL" id="SFJ02245.1"/>
    </source>
</evidence>
<proteinExistence type="predicted"/>
<feature type="compositionally biased region" description="Low complexity" evidence="1">
    <location>
        <begin position="124"/>
        <end position="137"/>
    </location>
</feature>
<reference evidence="4" key="1">
    <citation type="submission" date="2016-10" db="EMBL/GenBank/DDBJ databases">
        <authorList>
            <person name="Varghese N."/>
            <person name="Submissions S."/>
        </authorList>
    </citation>
    <scope>NUCLEOTIDE SEQUENCE [LARGE SCALE GENOMIC DNA]</scope>
    <source>
        <strain evidence="4">DSM 26348</strain>
    </source>
</reference>
<dbReference type="PANTHER" id="PTHR43019:SF23">
    <property type="entry name" value="PROTEASE DO-LIKE 5, CHLOROPLASTIC"/>
    <property type="match status" value="1"/>
</dbReference>
<dbReference type="OrthoDB" id="216801at2"/>
<gene>
    <name evidence="3" type="ORF">SAMN05421753_114154</name>
</gene>
<dbReference type="SUPFAM" id="SSF50494">
    <property type="entry name" value="Trypsin-like serine proteases"/>
    <property type="match status" value="1"/>
</dbReference>
<sequence length="749" mass="80580">MGQKITSKKKKKPQQERSVAVWAFCGMAFGTVLLGSMGLVLFNFSGNDRDAEADKEASPPAASITVTAPEAPPASPPAIATAEPAVQATPAETPKMPVVATASVPSTAPMMPAAAAEQPVAIPLSTTPPTAKPADAPQVPKPGQNEGPGTAQKTEVETVVDVGPLVPPTATRKSAVTNDQVKEFVKSLQRQRKAKDALALLTAYAANYEFTDWQQAEIQSETATWTPRAEKDLRRLGKDWVSLDELIAAQDKAEVAFDNALNQLKSQNYKGCIDLLAESSRANPNGIRADYLAAMVHSLPVSGLYDPEEVQKHLKIVLLRFPDHPAALNSLALVQIKQGQHAPAVTNFKRAAEMSQLCPEVTHNLGRFLYLVEDRRINADKSAIKKFKDQYEKLIAEQRGTGMDRGVGWKHILPVFGVEERESSSKQQTPVPTRGVPENFFLNGRGTGFAIQKEYVITNRHVVHDEDLGLCDQVTVLDPLDPTRTRQLSGKVIAVSDSSDLALLQIPGLKSKPLPFRKEPVKLATEVVILGYPEPRLLSNGLKATTGIVSGLPDSSIPEVGSYLLFDATSGRGNSGGPVCDHQGRVLGVLTMLLNGDNIKLTGGVPVDELVRFANSNIELPADDVETPIAAPDLAGIVEVNAQSVLQISTYYRAGVSGIAKLESNGTDRLCYIDKTCPSCNGSGLYPCQAKGCTNGLQTEKSFVDQPVGEGNFRTTVRTPVFNRVDCPHCNRGFVDCQGCVNGIDRFLK</sequence>
<dbReference type="InterPro" id="IPR011990">
    <property type="entry name" value="TPR-like_helical_dom_sf"/>
</dbReference>
<keyword evidence="2" id="KW-0472">Membrane</keyword>
<evidence type="ECO:0000313" key="4">
    <source>
        <dbReference type="Proteomes" id="UP000199518"/>
    </source>
</evidence>
<dbReference type="InterPro" id="IPR009003">
    <property type="entry name" value="Peptidase_S1_PA"/>
</dbReference>
<dbReference type="SUPFAM" id="SSF48452">
    <property type="entry name" value="TPR-like"/>
    <property type="match status" value="1"/>
</dbReference>
<dbReference type="Proteomes" id="UP000199518">
    <property type="component" value="Unassembled WGS sequence"/>
</dbReference>
<keyword evidence="2" id="KW-1133">Transmembrane helix</keyword>
<dbReference type="Gene3D" id="1.25.40.10">
    <property type="entry name" value="Tetratricopeptide repeat domain"/>
    <property type="match status" value="1"/>
</dbReference>
<dbReference type="AlphaFoldDB" id="A0A1I3MZR4"/>
<keyword evidence="2" id="KW-0812">Transmembrane</keyword>
<feature type="region of interest" description="Disordered" evidence="1">
    <location>
        <begin position="124"/>
        <end position="153"/>
    </location>
</feature>
<dbReference type="InterPro" id="IPR001940">
    <property type="entry name" value="Peptidase_S1C"/>
</dbReference>
<dbReference type="Gene3D" id="2.40.10.120">
    <property type="match status" value="1"/>
</dbReference>
<dbReference type="Pfam" id="PF13365">
    <property type="entry name" value="Trypsin_2"/>
    <property type="match status" value="1"/>
</dbReference>
<evidence type="ECO:0000256" key="1">
    <source>
        <dbReference type="SAM" id="MobiDB-lite"/>
    </source>
</evidence>
<protein>
    <submittedName>
        <fullName evidence="3">Trypsin-like peptidase domain-containing protein</fullName>
    </submittedName>
</protein>
<feature type="transmembrane region" description="Helical" evidence="2">
    <location>
        <begin position="21"/>
        <end position="42"/>
    </location>
</feature>
<dbReference type="PRINTS" id="PR00834">
    <property type="entry name" value="PROTEASES2C"/>
</dbReference>
<feature type="region of interest" description="Disordered" evidence="1">
    <location>
        <begin position="50"/>
        <end position="78"/>
    </location>
</feature>
<dbReference type="STRING" id="1576369.SAMN05421753_114154"/>
<evidence type="ECO:0000256" key="2">
    <source>
        <dbReference type="SAM" id="Phobius"/>
    </source>
</evidence>
<keyword evidence="4" id="KW-1185">Reference proteome</keyword>
<organism evidence="3 4">
    <name type="scientific">Planctomicrobium piriforme</name>
    <dbReference type="NCBI Taxonomy" id="1576369"/>
    <lineage>
        <taxon>Bacteria</taxon>
        <taxon>Pseudomonadati</taxon>
        <taxon>Planctomycetota</taxon>
        <taxon>Planctomycetia</taxon>
        <taxon>Planctomycetales</taxon>
        <taxon>Planctomycetaceae</taxon>
        <taxon>Planctomicrobium</taxon>
    </lineage>
</organism>
<dbReference type="PANTHER" id="PTHR43019">
    <property type="entry name" value="SERINE ENDOPROTEASE DEGS"/>
    <property type="match status" value="1"/>
</dbReference>
<dbReference type="GO" id="GO:0004252">
    <property type="term" value="F:serine-type endopeptidase activity"/>
    <property type="evidence" value="ECO:0007669"/>
    <property type="project" value="InterPro"/>
</dbReference>
<dbReference type="RefSeq" id="WP_092053107.1">
    <property type="nucleotide sequence ID" value="NZ_FOQD01000014.1"/>
</dbReference>
<accession>A0A1I3MZR4</accession>
<name>A0A1I3MZR4_9PLAN</name>
<dbReference type="GO" id="GO:0006508">
    <property type="term" value="P:proteolysis"/>
    <property type="evidence" value="ECO:0007669"/>
    <property type="project" value="InterPro"/>
</dbReference>